<dbReference type="RefSeq" id="WP_188697185.1">
    <property type="nucleotide sequence ID" value="NZ_BMLS01000005.1"/>
</dbReference>
<reference evidence="17" key="1">
    <citation type="journal article" date="2014" name="Int. J. Syst. Evol. Microbiol.">
        <title>Complete genome sequence of Corynebacterium casei LMG S-19264T (=DSM 44701T), isolated from a smear-ripened cheese.</title>
        <authorList>
            <consortium name="US DOE Joint Genome Institute (JGI-PGF)"/>
            <person name="Walter F."/>
            <person name="Albersmeier A."/>
            <person name="Kalinowski J."/>
            <person name="Ruckert C."/>
        </authorList>
    </citation>
    <scope>NUCLEOTIDE SEQUENCE</scope>
    <source>
        <strain evidence="17">CGMCC 1.7086</strain>
    </source>
</reference>
<proteinExistence type="inferred from homology"/>
<evidence type="ECO:0000256" key="6">
    <source>
        <dbReference type="ARBA" id="ARBA00022729"/>
    </source>
</evidence>
<dbReference type="GO" id="GO:0009279">
    <property type="term" value="C:cell outer membrane"/>
    <property type="evidence" value="ECO:0007669"/>
    <property type="project" value="UniProtKB-SubCell"/>
</dbReference>
<keyword evidence="2 12" id="KW-0813">Transport</keyword>
<evidence type="ECO:0000313" key="17">
    <source>
        <dbReference type="EMBL" id="GGO72582.1"/>
    </source>
</evidence>
<dbReference type="InterPro" id="IPR039426">
    <property type="entry name" value="TonB-dep_rcpt-like"/>
</dbReference>
<evidence type="ECO:0000256" key="4">
    <source>
        <dbReference type="ARBA" id="ARBA00022496"/>
    </source>
</evidence>
<evidence type="ECO:0000256" key="14">
    <source>
        <dbReference type="RuleBase" id="RU003357"/>
    </source>
</evidence>
<keyword evidence="9 14" id="KW-0798">TonB box</keyword>
<evidence type="ECO:0000256" key="5">
    <source>
        <dbReference type="ARBA" id="ARBA00022692"/>
    </source>
</evidence>
<evidence type="ECO:0000256" key="3">
    <source>
        <dbReference type="ARBA" id="ARBA00022452"/>
    </source>
</evidence>
<keyword evidence="11 12" id="KW-0998">Cell outer membrane</keyword>
<evidence type="ECO:0000256" key="2">
    <source>
        <dbReference type="ARBA" id="ARBA00022448"/>
    </source>
</evidence>
<dbReference type="InterPro" id="IPR012910">
    <property type="entry name" value="Plug_dom"/>
</dbReference>
<keyword evidence="6" id="KW-0732">Signal</keyword>
<reference evidence="17" key="2">
    <citation type="submission" date="2020-09" db="EMBL/GenBank/DDBJ databases">
        <authorList>
            <person name="Sun Q."/>
            <person name="Zhou Y."/>
        </authorList>
    </citation>
    <scope>NUCLEOTIDE SEQUENCE</scope>
    <source>
        <strain evidence="17">CGMCC 1.7086</strain>
    </source>
</reference>
<dbReference type="Gene3D" id="2.170.130.10">
    <property type="entry name" value="TonB-dependent receptor, plug domain"/>
    <property type="match status" value="1"/>
</dbReference>
<evidence type="ECO:0000256" key="12">
    <source>
        <dbReference type="PROSITE-ProRule" id="PRU01360"/>
    </source>
</evidence>
<evidence type="ECO:0000259" key="15">
    <source>
        <dbReference type="Pfam" id="PF00593"/>
    </source>
</evidence>
<evidence type="ECO:0000256" key="13">
    <source>
        <dbReference type="PROSITE-ProRule" id="PRU10144"/>
    </source>
</evidence>
<dbReference type="Gene3D" id="2.40.170.20">
    <property type="entry name" value="TonB-dependent receptor, beta-barrel domain"/>
    <property type="match status" value="1"/>
</dbReference>
<feature type="short sequence motif" description="TonB C-terminal box" evidence="13">
    <location>
        <begin position="715"/>
        <end position="732"/>
    </location>
</feature>
<keyword evidence="18" id="KW-1185">Reference proteome</keyword>
<evidence type="ECO:0000256" key="11">
    <source>
        <dbReference type="ARBA" id="ARBA00023237"/>
    </source>
</evidence>
<dbReference type="PROSITE" id="PS52016">
    <property type="entry name" value="TONB_DEPENDENT_REC_3"/>
    <property type="match status" value="1"/>
</dbReference>
<comment type="subcellular location">
    <subcellularLocation>
        <location evidence="1 12">Cell outer membrane</location>
        <topology evidence="1 12">Multi-pass membrane protein</topology>
    </subcellularLocation>
</comment>
<dbReference type="GO" id="GO:0006826">
    <property type="term" value="P:iron ion transport"/>
    <property type="evidence" value="ECO:0007669"/>
    <property type="project" value="UniProtKB-KW"/>
</dbReference>
<name>A0A917Z313_9ALTE</name>
<accession>A0A917Z313</accession>
<evidence type="ECO:0000256" key="9">
    <source>
        <dbReference type="ARBA" id="ARBA00023077"/>
    </source>
</evidence>
<dbReference type="Proteomes" id="UP000606935">
    <property type="component" value="Unassembled WGS sequence"/>
</dbReference>
<dbReference type="InterPro" id="IPR010917">
    <property type="entry name" value="TonB_rcpt_CS"/>
</dbReference>
<dbReference type="Pfam" id="PF07715">
    <property type="entry name" value="Plug"/>
    <property type="match status" value="1"/>
</dbReference>
<keyword evidence="5 12" id="KW-0812">Transmembrane</keyword>
<evidence type="ECO:0000256" key="1">
    <source>
        <dbReference type="ARBA" id="ARBA00004571"/>
    </source>
</evidence>
<dbReference type="SUPFAM" id="SSF56935">
    <property type="entry name" value="Porins"/>
    <property type="match status" value="1"/>
</dbReference>
<keyword evidence="8" id="KW-0406">Ion transport</keyword>
<dbReference type="PROSITE" id="PS01156">
    <property type="entry name" value="TONB_DEPENDENT_REC_2"/>
    <property type="match status" value="1"/>
</dbReference>
<gene>
    <name evidence="17" type="primary">foxA</name>
    <name evidence="17" type="ORF">GCM10010982_31050</name>
</gene>
<comment type="similarity">
    <text evidence="12 14">Belongs to the TonB-dependent receptor family.</text>
</comment>
<keyword evidence="3 12" id="KW-1134">Transmembrane beta strand</keyword>
<dbReference type="InterPro" id="IPR037066">
    <property type="entry name" value="Plug_dom_sf"/>
</dbReference>
<evidence type="ECO:0000259" key="16">
    <source>
        <dbReference type="Pfam" id="PF07715"/>
    </source>
</evidence>
<keyword evidence="10 12" id="KW-0472">Membrane</keyword>
<sequence>MPKRTHWTFFLAAPSLFYLHPSWADEQQSQLAQIERIVVSATRTEKRQLEVPAAITVQSFDVLRQKGLTYSTDEFRGVPGVFFLRGEDTPSISIRGATGNHGNDTFLALIDGMPFVGPDEEVLLSDVPYSIVEQVEIVRGPNSALYGRGAIGGAVNYQTRDPATDITELSLTAGSDNYYRGQLLLERQTEQGTGLFATLTHEKDKGWRDNSAQDTSSAFFKSRLALSDVSELTAWLSYFERDADVPSTIPTLANGDIVEVIGGSKSFLGQGPTRNNLQSWIGAVRYEHHLSHSLDLQVTLQTRQFDRDVRLNFYDYFEFDPANNMMGVNGFTSFNDTSVYFAEALLHWQNDRHNIVAGVSAERTTLDEKDRWSGALDPVFSGACGFRFYDILIDYSTGKIINDQADNTCFVREQLRTAADTTNQFYGLFIQDEIDLTDKLSLTLGARFDAFERDIDFTVIGTQPVDQSASGSANAISPKASLAYQQDNSLLYLSYGRGFNSNFGPVFQWDPNRYARDEAPTTIDNYELGWKGQALDRNLSWETALFYFEQKDRRIFIDNPNPAGPPTLATTGQKYTSHGLEASVSYRPTPATQLLFNYTYLAPKWDELIIAGSFGEPDSDYTNHTPQGVPEHIFYSEVSHQFSQWLQARLSYEWYGNYFVDLSNQVRTGQHQLVNLSATFTPLEDDKLTVDLSITNLLDEEYFYYFAASRTAATNATPGTPRQLRLGLRMTF</sequence>
<dbReference type="Pfam" id="PF00593">
    <property type="entry name" value="TonB_dep_Rec_b-barrel"/>
    <property type="match status" value="1"/>
</dbReference>
<dbReference type="EMBL" id="BMLS01000005">
    <property type="protein sequence ID" value="GGO72582.1"/>
    <property type="molecule type" value="Genomic_DNA"/>
</dbReference>
<dbReference type="InterPro" id="IPR000531">
    <property type="entry name" value="Beta-barrel_TonB"/>
</dbReference>
<keyword evidence="7" id="KW-0408">Iron</keyword>
<organism evidence="17 18">
    <name type="scientific">Bowmanella pacifica</name>
    <dbReference type="NCBI Taxonomy" id="502051"/>
    <lineage>
        <taxon>Bacteria</taxon>
        <taxon>Pseudomonadati</taxon>
        <taxon>Pseudomonadota</taxon>
        <taxon>Gammaproteobacteria</taxon>
        <taxon>Alteromonadales</taxon>
        <taxon>Alteromonadaceae</taxon>
        <taxon>Bowmanella</taxon>
    </lineage>
</organism>
<dbReference type="PANTHER" id="PTHR32552:SF81">
    <property type="entry name" value="TONB-DEPENDENT OUTER MEMBRANE RECEPTOR"/>
    <property type="match status" value="1"/>
</dbReference>
<evidence type="ECO:0000256" key="10">
    <source>
        <dbReference type="ARBA" id="ARBA00023136"/>
    </source>
</evidence>
<feature type="domain" description="TonB-dependent receptor plug" evidence="16">
    <location>
        <begin position="48"/>
        <end position="154"/>
    </location>
</feature>
<evidence type="ECO:0000256" key="7">
    <source>
        <dbReference type="ARBA" id="ARBA00023004"/>
    </source>
</evidence>
<dbReference type="PANTHER" id="PTHR32552">
    <property type="entry name" value="FERRICHROME IRON RECEPTOR-RELATED"/>
    <property type="match status" value="1"/>
</dbReference>
<feature type="domain" description="TonB-dependent receptor-like beta-barrel" evidence="15">
    <location>
        <begin position="407"/>
        <end position="697"/>
    </location>
</feature>
<comment type="caution">
    <text evidence="17">The sequence shown here is derived from an EMBL/GenBank/DDBJ whole genome shotgun (WGS) entry which is preliminary data.</text>
</comment>
<protein>
    <submittedName>
        <fullName evidence="17">Ligand-gated channel protein</fullName>
    </submittedName>
</protein>
<dbReference type="InterPro" id="IPR036942">
    <property type="entry name" value="Beta-barrel_TonB_sf"/>
</dbReference>
<dbReference type="CDD" id="cd01347">
    <property type="entry name" value="ligand_gated_channel"/>
    <property type="match status" value="1"/>
</dbReference>
<evidence type="ECO:0000256" key="8">
    <source>
        <dbReference type="ARBA" id="ARBA00023065"/>
    </source>
</evidence>
<dbReference type="AlphaFoldDB" id="A0A917Z313"/>
<keyword evidence="4" id="KW-0410">Iron transport</keyword>
<evidence type="ECO:0000313" key="18">
    <source>
        <dbReference type="Proteomes" id="UP000606935"/>
    </source>
</evidence>